<dbReference type="SUPFAM" id="SSF52540">
    <property type="entry name" value="P-loop containing nucleoside triphosphate hydrolases"/>
    <property type="match status" value="1"/>
</dbReference>
<protein>
    <recommendedName>
        <fullName evidence="4">ABC transporter domain-containing protein</fullName>
    </recommendedName>
</protein>
<evidence type="ECO:0000259" key="4">
    <source>
        <dbReference type="PROSITE" id="PS50893"/>
    </source>
</evidence>
<evidence type="ECO:0000256" key="1">
    <source>
        <dbReference type="ARBA" id="ARBA00022448"/>
    </source>
</evidence>
<proteinExistence type="predicted"/>
<dbReference type="PROSITE" id="PS00211">
    <property type="entry name" value="ABC_TRANSPORTER_1"/>
    <property type="match status" value="1"/>
</dbReference>
<dbReference type="EMBL" id="MFGX01000098">
    <property type="protein sequence ID" value="OGF53675.1"/>
    <property type="molecule type" value="Genomic_DNA"/>
</dbReference>
<dbReference type="InterPro" id="IPR003593">
    <property type="entry name" value="AAA+_ATPase"/>
</dbReference>
<dbReference type="InterPro" id="IPR027417">
    <property type="entry name" value="P-loop_NTPase"/>
</dbReference>
<dbReference type="PROSITE" id="PS50893">
    <property type="entry name" value="ABC_TRANSPORTER_2"/>
    <property type="match status" value="1"/>
</dbReference>
<gene>
    <name evidence="5" type="ORF">A2Z21_01265</name>
</gene>
<dbReference type="InterPro" id="IPR003439">
    <property type="entry name" value="ABC_transporter-like_ATP-bd"/>
</dbReference>
<organism evidence="5 6">
    <name type="scientific">Fraserbacteria sp. (strain RBG_16_55_9)</name>
    <dbReference type="NCBI Taxonomy" id="1817864"/>
    <lineage>
        <taxon>Bacteria</taxon>
        <taxon>Candidatus Fraseribacteriota</taxon>
    </lineage>
</organism>
<dbReference type="InterPro" id="IPR017871">
    <property type="entry name" value="ABC_transporter-like_CS"/>
</dbReference>
<name>A0A1F5URA7_FRAXR</name>
<dbReference type="Proteomes" id="UP000179157">
    <property type="component" value="Unassembled WGS sequence"/>
</dbReference>
<dbReference type="Pfam" id="PF00005">
    <property type="entry name" value="ABC_tran"/>
    <property type="match status" value="1"/>
</dbReference>
<dbReference type="STRING" id="1817864.A2Z21_01265"/>
<dbReference type="CDD" id="cd03219">
    <property type="entry name" value="ABC_Mj1267_LivG_branched"/>
    <property type="match status" value="1"/>
</dbReference>
<evidence type="ECO:0000256" key="2">
    <source>
        <dbReference type="ARBA" id="ARBA00022741"/>
    </source>
</evidence>
<accession>A0A1F5URA7</accession>
<dbReference type="PANTHER" id="PTHR45772:SF9">
    <property type="entry name" value="CONSERVED COMPONENT OF ABC TRANSPORTER FOR NATURAL AMINO ACIDS"/>
    <property type="match status" value="1"/>
</dbReference>
<dbReference type="InterPro" id="IPR051120">
    <property type="entry name" value="ABC_AA/LPS_Transport"/>
</dbReference>
<sequence>MTGKEILQAKGLVKQFDGVRAVDRVDFSLAQGEICALIGPNGAGKTTLINLLAGQLHPDAGSITFAGQNVTRWKTHRRARLGLARTFQIAALFPSLTIREHVEAALQADRLRLHQSVSVEQVAEDILQLCELGGKLELRARELSHGDQRLLELAMALARRPKLLLLDEPAAGLSSRETDRLIQRIAGIRDMAILIVEHDMNVVFQLAQRITVIHRGRILAQGPPQEIQRDPRVQEVYLGEP</sequence>
<dbReference type="AlphaFoldDB" id="A0A1F5URA7"/>
<dbReference type="GO" id="GO:0005886">
    <property type="term" value="C:plasma membrane"/>
    <property type="evidence" value="ECO:0007669"/>
    <property type="project" value="TreeGrafter"/>
</dbReference>
<keyword evidence="2" id="KW-0547">Nucleotide-binding</keyword>
<feature type="domain" description="ABC transporter" evidence="4">
    <location>
        <begin position="7"/>
        <end position="240"/>
    </location>
</feature>
<dbReference type="SMART" id="SM00382">
    <property type="entry name" value="AAA"/>
    <property type="match status" value="1"/>
</dbReference>
<evidence type="ECO:0000256" key="3">
    <source>
        <dbReference type="ARBA" id="ARBA00022840"/>
    </source>
</evidence>
<dbReference type="Pfam" id="PF12399">
    <property type="entry name" value="BCA_ABC_TP_C"/>
    <property type="match status" value="1"/>
</dbReference>
<keyword evidence="3" id="KW-0067">ATP-binding</keyword>
<keyword evidence="1" id="KW-0813">Transport</keyword>
<evidence type="ECO:0000313" key="5">
    <source>
        <dbReference type="EMBL" id="OGF53675.1"/>
    </source>
</evidence>
<evidence type="ECO:0000313" key="6">
    <source>
        <dbReference type="Proteomes" id="UP000179157"/>
    </source>
</evidence>
<dbReference type="GO" id="GO:0005524">
    <property type="term" value="F:ATP binding"/>
    <property type="evidence" value="ECO:0007669"/>
    <property type="project" value="UniProtKB-KW"/>
</dbReference>
<comment type="caution">
    <text evidence="5">The sequence shown here is derived from an EMBL/GenBank/DDBJ whole genome shotgun (WGS) entry which is preliminary data.</text>
</comment>
<dbReference type="GO" id="GO:0016887">
    <property type="term" value="F:ATP hydrolysis activity"/>
    <property type="evidence" value="ECO:0007669"/>
    <property type="project" value="InterPro"/>
</dbReference>
<dbReference type="PANTHER" id="PTHR45772">
    <property type="entry name" value="CONSERVED COMPONENT OF ABC TRANSPORTER FOR NATURAL AMINO ACIDS-RELATED"/>
    <property type="match status" value="1"/>
</dbReference>
<reference evidence="5 6" key="1">
    <citation type="journal article" date="2016" name="Nat. Commun.">
        <title>Thousands of microbial genomes shed light on interconnected biogeochemical processes in an aquifer system.</title>
        <authorList>
            <person name="Anantharaman K."/>
            <person name="Brown C.T."/>
            <person name="Hug L.A."/>
            <person name="Sharon I."/>
            <person name="Castelle C.J."/>
            <person name="Probst A.J."/>
            <person name="Thomas B.C."/>
            <person name="Singh A."/>
            <person name="Wilkins M.J."/>
            <person name="Karaoz U."/>
            <person name="Brodie E.L."/>
            <person name="Williams K.H."/>
            <person name="Hubbard S.S."/>
            <person name="Banfield J.F."/>
        </authorList>
    </citation>
    <scope>NUCLEOTIDE SEQUENCE [LARGE SCALE GENOMIC DNA]</scope>
    <source>
        <strain evidence="6">RBG_16_55_9</strain>
    </source>
</reference>
<dbReference type="Gene3D" id="3.40.50.300">
    <property type="entry name" value="P-loop containing nucleotide triphosphate hydrolases"/>
    <property type="match status" value="1"/>
</dbReference>
<dbReference type="InterPro" id="IPR032823">
    <property type="entry name" value="BCA_ABC_TP_C"/>
</dbReference>